<evidence type="ECO:0000256" key="1">
    <source>
        <dbReference type="ARBA" id="ARBA00009350"/>
    </source>
</evidence>
<dbReference type="STRING" id="1121306.SAMN02745196_00191"/>
<dbReference type="InterPro" id="IPR002852">
    <property type="entry name" value="UPF0251"/>
</dbReference>
<name>A0A1M5SIX9_9CLOT</name>
<proteinExistence type="inferred from homology"/>
<dbReference type="PANTHER" id="PTHR37478">
    <property type="match status" value="1"/>
</dbReference>
<protein>
    <recommendedName>
        <fullName evidence="2">UPF0251 protein SAMN02745196_00191</fullName>
    </recommendedName>
</protein>
<accession>A0A1M5SIX9</accession>
<dbReference type="PANTHER" id="PTHR37478:SF2">
    <property type="entry name" value="UPF0251 PROTEIN TK0562"/>
    <property type="match status" value="1"/>
</dbReference>
<sequence>MPRPTKFRKVEFFPESNYFVPIGKAKCELQEVVLKVEELEAMRLKDIEDLNQEQCAENMQVSRQTFQNIIDSARKKVAIALTEGKAINISGGHYTTNHCKFKCMDCDNEYNIKYEQDKSSCPKCGSHNVICSKKAKFCGKWCNDKRI</sequence>
<organism evidence="3 4">
    <name type="scientific">Clostridium collagenovorans DSM 3089</name>
    <dbReference type="NCBI Taxonomy" id="1121306"/>
    <lineage>
        <taxon>Bacteria</taxon>
        <taxon>Bacillati</taxon>
        <taxon>Bacillota</taxon>
        <taxon>Clostridia</taxon>
        <taxon>Eubacteriales</taxon>
        <taxon>Clostridiaceae</taxon>
        <taxon>Clostridium</taxon>
    </lineage>
</organism>
<dbReference type="RefSeq" id="WP_072829149.1">
    <property type="nucleotide sequence ID" value="NZ_FQXP01000003.1"/>
</dbReference>
<dbReference type="HAMAP" id="MF_00674">
    <property type="entry name" value="UPF0251"/>
    <property type="match status" value="1"/>
</dbReference>
<keyword evidence="4" id="KW-1185">Reference proteome</keyword>
<evidence type="ECO:0000313" key="3">
    <source>
        <dbReference type="EMBL" id="SHH38537.1"/>
    </source>
</evidence>
<evidence type="ECO:0000256" key="2">
    <source>
        <dbReference type="HAMAP-Rule" id="MF_00674"/>
    </source>
</evidence>
<dbReference type="Proteomes" id="UP000184526">
    <property type="component" value="Unassembled WGS sequence"/>
</dbReference>
<evidence type="ECO:0000313" key="4">
    <source>
        <dbReference type="Proteomes" id="UP000184526"/>
    </source>
</evidence>
<dbReference type="Pfam" id="PF02001">
    <property type="entry name" value="DUF134"/>
    <property type="match status" value="1"/>
</dbReference>
<dbReference type="InterPro" id="IPR013324">
    <property type="entry name" value="RNA_pol_sigma_r3/r4-like"/>
</dbReference>
<reference evidence="3 4" key="1">
    <citation type="submission" date="2016-11" db="EMBL/GenBank/DDBJ databases">
        <authorList>
            <person name="Jaros S."/>
            <person name="Januszkiewicz K."/>
            <person name="Wedrychowicz H."/>
        </authorList>
    </citation>
    <scope>NUCLEOTIDE SEQUENCE [LARGE SCALE GENOMIC DNA]</scope>
    <source>
        <strain evidence="3 4">DSM 3089</strain>
    </source>
</reference>
<comment type="similarity">
    <text evidence="1 2">Belongs to the UPF0251 family.</text>
</comment>
<dbReference type="SUPFAM" id="SSF88659">
    <property type="entry name" value="Sigma3 and sigma4 domains of RNA polymerase sigma factors"/>
    <property type="match status" value="1"/>
</dbReference>
<keyword evidence="3" id="KW-0238">DNA-binding</keyword>
<dbReference type="AlphaFoldDB" id="A0A1M5SIX9"/>
<dbReference type="GO" id="GO:0003677">
    <property type="term" value="F:DNA binding"/>
    <property type="evidence" value="ECO:0007669"/>
    <property type="project" value="UniProtKB-KW"/>
</dbReference>
<dbReference type="EMBL" id="FQXP01000003">
    <property type="protein sequence ID" value="SHH38537.1"/>
    <property type="molecule type" value="Genomic_DNA"/>
</dbReference>
<gene>
    <name evidence="3" type="ORF">SAMN02745196_00191</name>
</gene>
<dbReference type="OrthoDB" id="280278at2"/>